<dbReference type="InterPro" id="IPR029058">
    <property type="entry name" value="AB_hydrolase_fold"/>
</dbReference>
<dbReference type="EMBL" id="SJPU01000002">
    <property type="protein sequence ID" value="TWU15734.1"/>
    <property type="molecule type" value="Genomic_DNA"/>
</dbReference>
<gene>
    <name evidence="1" type="ORF">Poly21_29360</name>
</gene>
<keyword evidence="2" id="KW-1185">Reference proteome</keyword>
<proteinExistence type="predicted"/>
<evidence type="ECO:0000313" key="1">
    <source>
        <dbReference type="EMBL" id="TWU15734.1"/>
    </source>
</evidence>
<reference evidence="1 2" key="1">
    <citation type="journal article" date="2020" name="Antonie Van Leeuwenhoek">
        <title>Rhodopirellula heiligendammensis sp. nov., Rhodopirellula pilleata sp. nov., and Rhodopirellula solitaria sp. nov. isolated from natural or artificial marine surfaces in Northern Germany and California, USA, and emended description of the genus Rhodopirellula.</title>
        <authorList>
            <person name="Kallscheuer N."/>
            <person name="Wiegand S."/>
            <person name="Jogler M."/>
            <person name="Boedeker C."/>
            <person name="Peeters S.H."/>
            <person name="Rast P."/>
            <person name="Heuer A."/>
            <person name="Jetten M.S.M."/>
            <person name="Rohde M."/>
            <person name="Jogler C."/>
        </authorList>
    </citation>
    <scope>NUCLEOTIDE SEQUENCE [LARGE SCALE GENOMIC DNA]</scope>
    <source>
        <strain evidence="1 2">Poly21</strain>
    </source>
</reference>
<keyword evidence="1" id="KW-0378">Hydrolase</keyword>
<dbReference type="GO" id="GO:0016787">
    <property type="term" value="F:hydrolase activity"/>
    <property type="evidence" value="ECO:0007669"/>
    <property type="project" value="UniProtKB-KW"/>
</dbReference>
<dbReference type="Proteomes" id="UP000319908">
    <property type="component" value="Unassembled WGS sequence"/>
</dbReference>
<organism evidence="1 2">
    <name type="scientific">Allorhodopirellula heiligendammensis</name>
    <dbReference type="NCBI Taxonomy" id="2714739"/>
    <lineage>
        <taxon>Bacteria</taxon>
        <taxon>Pseudomonadati</taxon>
        <taxon>Planctomycetota</taxon>
        <taxon>Planctomycetia</taxon>
        <taxon>Pirellulales</taxon>
        <taxon>Pirellulaceae</taxon>
        <taxon>Allorhodopirellula</taxon>
    </lineage>
</organism>
<dbReference type="SUPFAM" id="SSF53474">
    <property type="entry name" value="alpha/beta-Hydrolases"/>
    <property type="match status" value="1"/>
</dbReference>
<comment type="caution">
    <text evidence="1">The sequence shown here is derived from an EMBL/GenBank/DDBJ whole genome shotgun (WGS) entry which is preliminary data.</text>
</comment>
<dbReference type="Gene3D" id="3.40.50.1820">
    <property type="entry name" value="alpha/beta hydrolase"/>
    <property type="match status" value="1"/>
</dbReference>
<protein>
    <submittedName>
        <fullName evidence="1">Alpha/beta hydrolase family protein</fullName>
    </submittedName>
</protein>
<evidence type="ECO:0000313" key="2">
    <source>
        <dbReference type="Proteomes" id="UP000319908"/>
    </source>
</evidence>
<sequence>MDGRTKTYSPSLGSILLSRRFIQSFCYVVLLVSVSGCCCMGPTPLQTAHVVPAALAGSPCNWWFKSPDCDPVCTCETGLVRSPALTSSTKSALLMGESAYIVAERLHEKCDERAVDYWARAVAWTAEAMREGEQCPYQSTYKLYVLGHRESFADRAAQIHNSAMIRILSQGQAYGRLDPSSHLQINGANQTVRIPVIHHGFAWQSSDFQQLLVFEPPPGAPGNVCGRGVPLVVLSAFKARTQSGRLTCDGSEIQDLAPSQCESFIDSQTPFAATALMDIPVAIFLDETCERDEGPDVIDVGSVTLVNPLVIDPGTNGGLDEGPAIAQSPAMPLDYARQSSRYNPLRAFLSGDNGIDQPRLRFLEPYSPDKIPLLLVHGLLSDPAVYLQIGEAVHADPLLRQRYQIWLFRYPTGDNVLNSAASLRRQLAAAYACAQGCDCPSRSAETLHLEAGNSPAHRAVIVGHSMGGLLSKLQVTDSGDRLWRAVANVPFEQLQGSPKLLKQLHESFFFRASPNIGRVVYIATPHRGSQWASRCIGRLGSTLAGIWGQERDDYEIIVRDNPGVFSGQYSDSFPSSVEMLRPNSHLLETLAATPSTPSSVINSIIGKSCWWPRSGWSDTVVPVSSAYRANAESTTLVDATHTAILQSHAAQQTLLEILRVHLSTLSETATPPALEDDFSELDLHPALIEI</sequence>
<name>A0A5C6BY29_9BACT</name>
<dbReference type="AlphaFoldDB" id="A0A5C6BY29"/>
<accession>A0A5C6BY29</accession>